<comment type="subcellular location">
    <subcellularLocation>
        <location evidence="1">Membrane</location>
        <topology evidence="1">Single-pass membrane protein</topology>
    </subcellularLocation>
</comment>
<feature type="domain" description="Bacterial virulence protein VirB8" evidence="6">
    <location>
        <begin position="21"/>
        <end position="221"/>
    </location>
</feature>
<comment type="caution">
    <text evidence="7">The sequence shown here is derived from an EMBL/GenBank/DDBJ whole genome shotgun (WGS) entry which is preliminary data.</text>
</comment>
<evidence type="ECO:0000256" key="3">
    <source>
        <dbReference type="ARBA" id="ARBA00022989"/>
    </source>
</evidence>
<evidence type="ECO:0000313" key="7">
    <source>
        <dbReference type="EMBL" id="REI41900.1"/>
    </source>
</evidence>
<dbReference type="Proteomes" id="UP000263486">
    <property type="component" value="Unassembled WGS sequence"/>
</dbReference>
<dbReference type="SUPFAM" id="SSF54427">
    <property type="entry name" value="NTF2-like"/>
    <property type="match status" value="1"/>
</dbReference>
<protein>
    <submittedName>
        <fullName evidence="7">Type IV secretion system protein</fullName>
    </submittedName>
</protein>
<proteinExistence type="predicted"/>
<organism evidence="7 8">
    <name type="scientific">Psychrilyobacter piezotolerans</name>
    <dbReference type="NCBI Taxonomy" id="2293438"/>
    <lineage>
        <taxon>Bacteria</taxon>
        <taxon>Fusobacteriati</taxon>
        <taxon>Fusobacteriota</taxon>
        <taxon>Fusobacteriia</taxon>
        <taxon>Fusobacteriales</taxon>
        <taxon>Fusobacteriaceae</taxon>
        <taxon>Psychrilyobacter</taxon>
    </lineage>
</organism>
<keyword evidence="3 5" id="KW-1133">Transmembrane helix</keyword>
<dbReference type="CDD" id="cd16425">
    <property type="entry name" value="TrbF"/>
    <property type="match status" value="1"/>
</dbReference>
<gene>
    <name evidence="7" type="ORF">DYH56_05660</name>
</gene>
<accession>A0ABX9KIB0</accession>
<sequence length="223" mass="25944">MWKTNIKKTKDKVELSPSSPWNDRYMKLSKSVRNWQLAFLSMVIMFSISLFVTLRISTKASFVPYIVEIKKTGEVTNIVRPLENKYSISDVQYKHYLRQFLIKIRSIPLDPVLFSTEYKEALKYTSLEAKTKLKKIYMEDNINQRFKDKESRNIQIASIVKVPNTNSFKVRWKETSYREGGISDRANQEGIFSLKSIPANTEAELIINPLGITITDLSINQDF</sequence>
<feature type="transmembrane region" description="Helical" evidence="5">
    <location>
        <begin position="34"/>
        <end position="54"/>
    </location>
</feature>
<evidence type="ECO:0000313" key="8">
    <source>
        <dbReference type="Proteomes" id="UP000263486"/>
    </source>
</evidence>
<dbReference type="Pfam" id="PF04335">
    <property type="entry name" value="VirB8"/>
    <property type="match status" value="1"/>
</dbReference>
<evidence type="ECO:0000256" key="5">
    <source>
        <dbReference type="SAM" id="Phobius"/>
    </source>
</evidence>
<dbReference type="EMBL" id="QUAJ01000007">
    <property type="protein sequence ID" value="REI41900.1"/>
    <property type="molecule type" value="Genomic_DNA"/>
</dbReference>
<dbReference type="Gene3D" id="3.10.450.230">
    <property type="entry name" value="VirB8 protein"/>
    <property type="match status" value="1"/>
</dbReference>
<evidence type="ECO:0000256" key="2">
    <source>
        <dbReference type="ARBA" id="ARBA00022692"/>
    </source>
</evidence>
<name>A0ABX9KIB0_9FUSO</name>
<keyword evidence="8" id="KW-1185">Reference proteome</keyword>
<dbReference type="InterPro" id="IPR035658">
    <property type="entry name" value="TrbF"/>
</dbReference>
<dbReference type="InterPro" id="IPR032710">
    <property type="entry name" value="NTF2-like_dom_sf"/>
</dbReference>
<dbReference type="RefSeq" id="WP_114641896.1">
    <property type="nucleotide sequence ID" value="NZ_JAACIO010000006.1"/>
</dbReference>
<keyword evidence="2 5" id="KW-0812">Transmembrane</keyword>
<reference evidence="7 8" key="1">
    <citation type="submission" date="2018-08" db="EMBL/GenBank/DDBJ databases">
        <title>Draft genome sequence of Psychrilyobacter sp. strain SD5 isolated from Black Sea water.</title>
        <authorList>
            <person name="Yadav S."/>
            <person name="Villanueva L."/>
            <person name="Damste J.S.S."/>
        </authorList>
    </citation>
    <scope>NUCLEOTIDE SEQUENCE [LARGE SCALE GENOMIC DNA]</scope>
    <source>
        <strain evidence="7 8">SD5</strain>
    </source>
</reference>
<keyword evidence="4 5" id="KW-0472">Membrane</keyword>
<dbReference type="InterPro" id="IPR007430">
    <property type="entry name" value="VirB8"/>
</dbReference>
<evidence type="ECO:0000256" key="1">
    <source>
        <dbReference type="ARBA" id="ARBA00004167"/>
    </source>
</evidence>
<evidence type="ECO:0000256" key="4">
    <source>
        <dbReference type="ARBA" id="ARBA00023136"/>
    </source>
</evidence>
<evidence type="ECO:0000259" key="6">
    <source>
        <dbReference type="Pfam" id="PF04335"/>
    </source>
</evidence>